<gene>
    <name evidence="1" type="ORF">JZO71_01510</name>
</gene>
<evidence type="ECO:0000313" key="2">
    <source>
        <dbReference type="Proteomes" id="UP000664832"/>
    </source>
</evidence>
<dbReference type="RefSeq" id="WP_206897834.1">
    <property type="nucleotide sequence ID" value="NZ_JAFLWI010000002.1"/>
</dbReference>
<dbReference type="InterPro" id="IPR025332">
    <property type="entry name" value="DUF4238"/>
</dbReference>
<evidence type="ECO:0000313" key="1">
    <source>
        <dbReference type="EMBL" id="MBO0481000.1"/>
    </source>
</evidence>
<reference evidence="1 2" key="1">
    <citation type="submission" date="2021-03" db="EMBL/GenBank/DDBJ databases">
        <title>Enterococcal diversity collection.</title>
        <authorList>
            <person name="Gilmore M.S."/>
            <person name="Schwartzman J."/>
            <person name="Van Tyne D."/>
            <person name="Martin M."/>
            <person name="Earl A.M."/>
            <person name="Manson A.L."/>
            <person name="Straub T."/>
            <person name="Salamzade R."/>
            <person name="Saavedra J."/>
            <person name="Lebreton F."/>
            <person name="Prichula J."/>
            <person name="Schaufler K."/>
            <person name="Gaca A."/>
            <person name="Sgardioli B."/>
            <person name="Wagenaar J."/>
            <person name="Strong T."/>
        </authorList>
    </citation>
    <scope>NUCLEOTIDE SEQUENCE [LARGE SCALE GENOMIC DNA]</scope>
    <source>
        <strain evidence="1 2">MSG2901</strain>
    </source>
</reference>
<accession>A0ABS3HX66</accession>
<proteinExistence type="predicted"/>
<organism evidence="1 2">
    <name type="scientific">Candidatus Enterococcus courvalinii</name>
    <dbReference type="NCBI Taxonomy" id="2815329"/>
    <lineage>
        <taxon>Bacteria</taxon>
        <taxon>Bacillati</taxon>
        <taxon>Bacillota</taxon>
        <taxon>Bacilli</taxon>
        <taxon>Lactobacillales</taxon>
        <taxon>Enterococcaceae</taxon>
        <taxon>Enterococcus</taxon>
    </lineage>
</organism>
<sequence length="351" mass="41234">MKKLKTKNHFVPKIYLKQWATINRIYEYKLLVSHEQVPKWNSVSITNTSTVDSLYLYVEEGELSDEMEDYFSNEFEMKFGSFVDHVNRKKLISELDHDYISKLVVGQYLRTLRGYQWAQNIVIKQYPKIIEELSQKMNHELANKGEIPKRKIDKYDMLLPLKMDINPADGDKSLLKIESYAGKSTWIMGIKHVLNSTYKALNSASWTIYEAPLNFYWTTSDDPVIFLNFYGKDDYDFNGGFGNPGTEIIFPISPQKLLYTKIGVKSEEEYLVATYKVAELFQKLIVEHAFTKVYSQDKNHRVTKIRKRTVDKDKYSDVEQSLKNFHRSYMENEVPYLELNLENYSTSKDLT</sequence>
<dbReference type="EMBL" id="JAFLWI010000002">
    <property type="protein sequence ID" value="MBO0481000.1"/>
    <property type="molecule type" value="Genomic_DNA"/>
</dbReference>
<name>A0ABS3HX66_9ENTE</name>
<dbReference type="Proteomes" id="UP000664832">
    <property type="component" value="Unassembled WGS sequence"/>
</dbReference>
<dbReference type="Pfam" id="PF14022">
    <property type="entry name" value="DUF4238"/>
    <property type="match status" value="1"/>
</dbReference>
<keyword evidence="2" id="KW-1185">Reference proteome</keyword>
<comment type="caution">
    <text evidence="1">The sequence shown here is derived from an EMBL/GenBank/DDBJ whole genome shotgun (WGS) entry which is preliminary data.</text>
</comment>
<protein>
    <submittedName>
        <fullName evidence="1">DUF4238 domain-containing protein</fullName>
    </submittedName>
</protein>